<feature type="transmembrane region" description="Helical" evidence="8">
    <location>
        <begin position="261"/>
        <end position="284"/>
    </location>
</feature>
<dbReference type="FunFam" id="1.20.58.340:FF:000012">
    <property type="entry name" value="Magnesium transport protein CorA"/>
    <property type="match status" value="1"/>
</dbReference>
<gene>
    <name evidence="8 9" type="primary">corA</name>
    <name evidence="9" type="ORF">DL897_11245</name>
</gene>
<accession>A0A364K4I0</accession>
<protein>
    <recommendedName>
        <fullName evidence="8">Magnesium transport protein CorA</fullName>
    </recommendedName>
</protein>
<dbReference type="NCBIfam" id="TIGR00383">
    <property type="entry name" value="corA"/>
    <property type="match status" value="1"/>
</dbReference>
<dbReference type="InterPro" id="IPR045863">
    <property type="entry name" value="CorA_TM1_TM2"/>
</dbReference>
<evidence type="ECO:0000256" key="8">
    <source>
        <dbReference type="RuleBase" id="RU362010"/>
    </source>
</evidence>
<evidence type="ECO:0000256" key="3">
    <source>
        <dbReference type="ARBA" id="ARBA00022448"/>
    </source>
</evidence>
<dbReference type="EMBL" id="QJKK01000005">
    <property type="protein sequence ID" value="RAL24247.1"/>
    <property type="molecule type" value="Genomic_DNA"/>
</dbReference>
<evidence type="ECO:0000256" key="6">
    <source>
        <dbReference type="ARBA" id="ARBA00022989"/>
    </source>
</evidence>
<dbReference type="SUPFAM" id="SSF144083">
    <property type="entry name" value="Magnesium transport protein CorA, transmembrane region"/>
    <property type="match status" value="1"/>
</dbReference>
<evidence type="ECO:0000256" key="5">
    <source>
        <dbReference type="ARBA" id="ARBA00022692"/>
    </source>
</evidence>
<comment type="subcellular location">
    <subcellularLocation>
        <location evidence="1">Cell membrane</location>
        <topology evidence="1">Multi-pass membrane protein</topology>
    </subcellularLocation>
    <subcellularLocation>
        <location evidence="8">Membrane</location>
        <topology evidence="8">Multi-pass membrane protein</topology>
    </subcellularLocation>
</comment>
<reference evidence="9 10" key="1">
    <citation type="submission" date="2018-06" db="EMBL/GenBank/DDBJ databases">
        <title>Thermoflavimicrobium daqus sp. nov., a thermophilic microbe isolated from Moutai-flavour Daqu.</title>
        <authorList>
            <person name="Wang X."/>
            <person name="Zhou H."/>
        </authorList>
    </citation>
    <scope>NUCLEOTIDE SEQUENCE [LARGE SCALE GENOMIC DNA]</scope>
    <source>
        <strain evidence="9 10">FBKL4.011</strain>
    </source>
</reference>
<name>A0A364K4I0_9BACL</name>
<dbReference type="GO" id="GO:0005886">
    <property type="term" value="C:plasma membrane"/>
    <property type="evidence" value="ECO:0007669"/>
    <property type="project" value="UniProtKB-SubCell"/>
</dbReference>
<dbReference type="GO" id="GO:0050897">
    <property type="term" value="F:cobalt ion binding"/>
    <property type="evidence" value="ECO:0007669"/>
    <property type="project" value="TreeGrafter"/>
</dbReference>
<keyword evidence="5 8" id="KW-0812">Transmembrane</keyword>
<keyword evidence="10" id="KW-1185">Reference proteome</keyword>
<evidence type="ECO:0000256" key="2">
    <source>
        <dbReference type="ARBA" id="ARBA00009765"/>
    </source>
</evidence>
<dbReference type="Pfam" id="PF01544">
    <property type="entry name" value="CorA"/>
    <property type="match status" value="1"/>
</dbReference>
<evidence type="ECO:0000256" key="7">
    <source>
        <dbReference type="ARBA" id="ARBA00023136"/>
    </source>
</evidence>
<dbReference type="InterPro" id="IPR002523">
    <property type="entry name" value="MgTranspt_CorA/ZnTranspt_ZntB"/>
</dbReference>
<comment type="similarity">
    <text evidence="2 8">Belongs to the CorA metal ion transporter (MIT) (TC 1.A.35) family.</text>
</comment>
<reference evidence="9 10" key="2">
    <citation type="submission" date="2018-06" db="EMBL/GenBank/DDBJ databases">
        <authorList>
            <person name="Zhirakovskaya E."/>
        </authorList>
    </citation>
    <scope>NUCLEOTIDE SEQUENCE [LARGE SCALE GENOMIC DNA]</scope>
    <source>
        <strain evidence="9 10">FBKL4.011</strain>
    </source>
</reference>
<dbReference type="Gene3D" id="3.30.460.20">
    <property type="entry name" value="CorA soluble domain-like"/>
    <property type="match status" value="1"/>
</dbReference>
<evidence type="ECO:0000313" key="9">
    <source>
        <dbReference type="EMBL" id="RAL24247.1"/>
    </source>
</evidence>
<comment type="caution">
    <text evidence="9">The sequence shown here is derived from an EMBL/GenBank/DDBJ whole genome shotgun (WGS) entry which is preliminary data.</text>
</comment>
<sequence length="325" mass="38257">MNKKGGADVIHTMAVKKDGTMVIDLPIQQLNHPEIDWYWVDFDVPTFDETSYLKDFFGFHPLAIEDCLHFLQRPKLDYYEDYRFFVLHAIKAADLRVEEVDLFVSERYLVSFHKAKLVEIDEVRERVSQQQDLKQKGPGIIAYKIIDKLVDAYFPLVQNIEDQLAKIESSAQKVSTKITIDQIYHIRSNLSKLRRSVVPMSELLYRIINSERVILQTERVYFSDIYDHLIKLSHMIDSSREITADIRDSYLSLNSYRMNKIMMTLTVITTIFMPLTFIAGIYGMNFDYMPELKWRYGYFIILGVMAIIGSGLFLWFKYKGWFDQD</sequence>
<dbReference type="AlphaFoldDB" id="A0A364K4I0"/>
<evidence type="ECO:0000313" key="10">
    <source>
        <dbReference type="Proteomes" id="UP000251213"/>
    </source>
</evidence>
<keyword evidence="3 8" id="KW-0813">Transport</keyword>
<dbReference type="OrthoDB" id="9803416at2"/>
<dbReference type="InterPro" id="IPR045861">
    <property type="entry name" value="CorA_cytoplasmic_dom"/>
</dbReference>
<dbReference type="Proteomes" id="UP000251213">
    <property type="component" value="Unassembled WGS sequence"/>
</dbReference>
<comment type="function">
    <text evidence="8">Mediates influx of magnesium ions.</text>
</comment>
<dbReference type="SUPFAM" id="SSF143865">
    <property type="entry name" value="CorA soluble domain-like"/>
    <property type="match status" value="1"/>
</dbReference>
<proteinExistence type="inferred from homology"/>
<dbReference type="PANTHER" id="PTHR46494">
    <property type="entry name" value="CORA FAMILY METAL ION TRANSPORTER (EUROFUNG)"/>
    <property type="match status" value="1"/>
</dbReference>
<feature type="transmembrane region" description="Helical" evidence="8">
    <location>
        <begin position="296"/>
        <end position="316"/>
    </location>
</feature>
<dbReference type="GO" id="GO:0015095">
    <property type="term" value="F:magnesium ion transmembrane transporter activity"/>
    <property type="evidence" value="ECO:0007669"/>
    <property type="project" value="UniProtKB-UniRule"/>
</dbReference>
<keyword evidence="7 8" id="KW-0472">Membrane</keyword>
<dbReference type="InterPro" id="IPR004488">
    <property type="entry name" value="Mg/Co-transport_prot_CorA"/>
</dbReference>
<dbReference type="GO" id="GO:0015087">
    <property type="term" value="F:cobalt ion transmembrane transporter activity"/>
    <property type="evidence" value="ECO:0007669"/>
    <property type="project" value="UniProtKB-UniRule"/>
</dbReference>
<organism evidence="9 10">
    <name type="scientific">Thermoflavimicrobium daqui</name>
    <dbReference type="NCBI Taxonomy" id="2137476"/>
    <lineage>
        <taxon>Bacteria</taxon>
        <taxon>Bacillati</taxon>
        <taxon>Bacillota</taxon>
        <taxon>Bacilli</taxon>
        <taxon>Bacillales</taxon>
        <taxon>Thermoactinomycetaceae</taxon>
        <taxon>Thermoflavimicrobium</taxon>
    </lineage>
</organism>
<dbReference type="CDD" id="cd12831">
    <property type="entry name" value="TmCorA-like_u2"/>
    <property type="match status" value="1"/>
</dbReference>
<evidence type="ECO:0000256" key="1">
    <source>
        <dbReference type="ARBA" id="ARBA00004651"/>
    </source>
</evidence>
<dbReference type="GO" id="GO:0000287">
    <property type="term" value="F:magnesium ion binding"/>
    <property type="evidence" value="ECO:0007669"/>
    <property type="project" value="TreeGrafter"/>
</dbReference>
<dbReference type="PANTHER" id="PTHR46494:SF1">
    <property type="entry name" value="CORA FAMILY METAL ION TRANSPORTER (EUROFUNG)"/>
    <property type="match status" value="1"/>
</dbReference>
<keyword evidence="6 8" id="KW-1133">Transmembrane helix</keyword>
<keyword evidence="8" id="KW-0460">Magnesium</keyword>
<dbReference type="Gene3D" id="1.20.58.340">
    <property type="entry name" value="Magnesium transport protein CorA, transmembrane region"/>
    <property type="match status" value="2"/>
</dbReference>
<evidence type="ECO:0000256" key="4">
    <source>
        <dbReference type="ARBA" id="ARBA00022475"/>
    </source>
</evidence>
<keyword evidence="8" id="KW-0406">Ion transport</keyword>
<keyword evidence="4 8" id="KW-1003">Cell membrane</keyword>